<keyword evidence="5" id="KW-0804">Transcription</keyword>
<dbReference type="InterPro" id="IPR001138">
    <property type="entry name" value="Zn2Cys6_DnaBD"/>
</dbReference>
<dbReference type="GO" id="GO:0008270">
    <property type="term" value="F:zinc ion binding"/>
    <property type="evidence" value="ECO:0007669"/>
    <property type="project" value="InterPro"/>
</dbReference>
<evidence type="ECO:0000256" key="5">
    <source>
        <dbReference type="ARBA" id="ARBA00023163"/>
    </source>
</evidence>
<keyword evidence="3" id="KW-0805">Transcription regulation</keyword>
<accession>V5FYI9</accession>
<dbReference type="Pfam" id="PF04082">
    <property type="entry name" value="Fungal_trans"/>
    <property type="match status" value="1"/>
</dbReference>
<dbReference type="OrthoDB" id="9986881at2759"/>
<protein>
    <submittedName>
        <fullName evidence="8">C6 transcription factor</fullName>
    </submittedName>
</protein>
<evidence type="ECO:0000313" key="8">
    <source>
        <dbReference type="EMBL" id="GAD93682.1"/>
    </source>
</evidence>
<dbReference type="InterPro" id="IPR036864">
    <property type="entry name" value="Zn2-C6_fun-type_DNA-bd_sf"/>
</dbReference>
<organism evidence="8 9">
    <name type="scientific">Byssochlamys spectabilis (strain No. 5 / NBRC 109023)</name>
    <name type="common">Paecilomyces variotii</name>
    <dbReference type="NCBI Taxonomy" id="1356009"/>
    <lineage>
        <taxon>Eukaryota</taxon>
        <taxon>Fungi</taxon>
        <taxon>Dikarya</taxon>
        <taxon>Ascomycota</taxon>
        <taxon>Pezizomycotina</taxon>
        <taxon>Eurotiomycetes</taxon>
        <taxon>Eurotiomycetidae</taxon>
        <taxon>Eurotiales</taxon>
        <taxon>Thermoascaceae</taxon>
        <taxon>Paecilomyces</taxon>
    </lineage>
</organism>
<dbReference type="CDD" id="cd12148">
    <property type="entry name" value="fungal_TF_MHR"/>
    <property type="match status" value="1"/>
</dbReference>
<dbReference type="PROSITE" id="PS50048">
    <property type="entry name" value="ZN2_CY6_FUNGAL_2"/>
    <property type="match status" value="1"/>
</dbReference>
<dbReference type="Pfam" id="PF00172">
    <property type="entry name" value="Zn_clus"/>
    <property type="match status" value="1"/>
</dbReference>
<evidence type="ECO:0000313" key="9">
    <source>
        <dbReference type="Proteomes" id="UP000018001"/>
    </source>
</evidence>
<dbReference type="GO" id="GO:0006351">
    <property type="term" value="P:DNA-templated transcription"/>
    <property type="evidence" value="ECO:0007669"/>
    <property type="project" value="InterPro"/>
</dbReference>
<dbReference type="Gene3D" id="4.10.240.10">
    <property type="entry name" value="Zn(2)-C6 fungal-type DNA-binding domain"/>
    <property type="match status" value="1"/>
</dbReference>
<name>V5FYI9_BYSSN</name>
<evidence type="ECO:0000256" key="3">
    <source>
        <dbReference type="ARBA" id="ARBA00023015"/>
    </source>
</evidence>
<evidence type="ECO:0000256" key="1">
    <source>
        <dbReference type="ARBA" id="ARBA00022723"/>
    </source>
</evidence>
<keyword evidence="2" id="KW-0862">Zinc</keyword>
<dbReference type="GO" id="GO:0000981">
    <property type="term" value="F:DNA-binding transcription factor activity, RNA polymerase II-specific"/>
    <property type="evidence" value="ECO:0007669"/>
    <property type="project" value="InterPro"/>
</dbReference>
<dbReference type="HOGENOM" id="CLU_019691_1_0_1"/>
<gene>
    <name evidence="8" type="ORF">PVAR5_2295</name>
</gene>
<comment type="caution">
    <text evidence="8">The sequence shown here is derived from an EMBL/GenBank/DDBJ whole genome shotgun (WGS) entry which is preliminary data.</text>
</comment>
<proteinExistence type="predicted"/>
<dbReference type="CDD" id="cd00067">
    <property type="entry name" value="GAL4"/>
    <property type="match status" value="1"/>
</dbReference>
<reference evidence="9" key="1">
    <citation type="journal article" date="2014" name="Genome Announc.">
        <title>Draft genome sequence of the formaldehyde-resistant fungus Byssochlamys spectabilis No. 5 (anamorph Paecilomyces variotii No. 5) (NBRC109023).</title>
        <authorList>
            <person name="Oka T."/>
            <person name="Ekino K."/>
            <person name="Fukuda K."/>
            <person name="Nomura Y."/>
        </authorList>
    </citation>
    <scope>NUCLEOTIDE SEQUENCE [LARGE SCALE GENOMIC DNA]</scope>
    <source>
        <strain evidence="9">No. 5 / NBRC 109023</strain>
    </source>
</reference>
<dbReference type="AlphaFoldDB" id="V5FYI9"/>
<keyword evidence="4" id="KW-0238">DNA-binding</keyword>
<dbReference type="PANTHER" id="PTHR31779">
    <property type="entry name" value="2-NITROPROPANE DIOXYGENASE FAMILY, PUTATIVE (AFU_ORTHOLOGUE AFUA_2G17430)-RELATED"/>
    <property type="match status" value="1"/>
</dbReference>
<dbReference type="EMBL" id="BAUL01000063">
    <property type="protein sequence ID" value="GAD93682.1"/>
    <property type="molecule type" value="Genomic_DNA"/>
</dbReference>
<dbReference type="InterPro" id="IPR007219">
    <property type="entry name" value="XnlR_reg_dom"/>
</dbReference>
<dbReference type="InterPro" id="IPR052478">
    <property type="entry name" value="Metabolite_Synth_Reg"/>
</dbReference>
<evidence type="ECO:0000259" key="7">
    <source>
        <dbReference type="PROSITE" id="PS50048"/>
    </source>
</evidence>
<feature type="domain" description="Zn(2)-C6 fungal-type" evidence="7">
    <location>
        <begin position="20"/>
        <end position="49"/>
    </location>
</feature>
<dbReference type="GO" id="GO:0009410">
    <property type="term" value="P:response to xenobiotic stimulus"/>
    <property type="evidence" value="ECO:0007669"/>
    <property type="project" value="TreeGrafter"/>
</dbReference>
<evidence type="ECO:0000256" key="4">
    <source>
        <dbReference type="ARBA" id="ARBA00023125"/>
    </source>
</evidence>
<evidence type="ECO:0000256" key="2">
    <source>
        <dbReference type="ARBA" id="ARBA00022833"/>
    </source>
</evidence>
<dbReference type="PROSITE" id="PS00463">
    <property type="entry name" value="ZN2_CY6_FUNGAL_1"/>
    <property type="match status" value="1"/>
</dbReference>
<dbReference type="eggNOG" id="ENOG502QQ7I">
    <property type="taxonomic scope" value="Eukaryota"/>
</dbReference>
<dbReference type="GO" id="GO:0003677">
    <property type="term" value="F:DNA binding"/>
    <property type="evidence" value="ECO:0007669"/>
    <property type="project" value="UniProtKB-KW"/>
</dbReference>
<dbReference type="Proteomes" id="UP000018001">
    <property type="component" value="Unassembled WGS sequence"/>
</dbReference>
<dbReference type="SMART" id="SM00066">
    <property type="entry name" value="GAL4"/>
    <property type="match status" value="1"/>
</dbReference>
<sequence>MSLSSDDKGSRSFRKRARKACEPCRQRKRKCNGAQPCSSCVRFEYDCFYHSRAREPVIEPVNVTPSQPAGPTPKLTANDQSFVQSLEANSGAAFVRRLGLAIDPANAPRSHLFAWNVGPRSSSLASRGSAPTRIVDIISKTDIRFLASVYFEKVDPCYGFIDRDSFFQHVGARWSSPPATDVYDAVICGVAALGSYFSRQTPPEVETALAQLGRSILENDSTSEVPSIDIITGWVCRVVYLRMTATPLTAWVASCTAMHLIEAAGLYYEPTNLPKTVLSPAVMGDPDMRRRLVGVAEHLNTWISFDLGLPRVSFQQQRSTTIPLSPRPGDYTDKLLSLLPVSASLDPSEPQDDSNLYSTLTQIVQSQDHQPPLIMAQCNLLLCILRRIHSQGGHLPSIIMDEPGIDAVLEFMKKTLRAARRMADTINPWHNMANVPFQVTCTLIVIDSRASLRLLKEAMQTLHHLTSTFDTPVLKEACSTAHLLLWLHYKRRSEDVDIVGDILASDIPKPLAMDMGNENLAPSNEVELAWVDSLTADMPSLHDIDIDQLLSGDVLFNSA</sequence>
<evidence type="ECO:0000256" key="6">
    <source>
        <dbReference type="ARBA" id="ARBA00023242"/>
    </source>
</evidence>
<dbReference type="SUPFAM" id="SSF57701">
    <property type="entry name" value="Zn2/Cys6 DNA-binding domain"/>
    <property type="match status" value="1"/>
</dbReference>
<dbReference type="InParanoid" id="V5FYI9"/>
<dbReference type="PANTHER" id="PTHR31779:SF5">
    <property type="entry name" value="ZN(II)2CYS6 TRANSCRIPTION FACTOR (EUROFUNG)"/>
    <property type="match status" value="1"/>
</dbReference>
<keyword evidence="6" id="KW-0539">Nucleus</keyword>
<keyword evidence="1" id="KW-0479">Metal-binding</keyword>
<keyword evidence="9" id="KW-1185">Reference proteome</keyword>